<accession>A0AAI9G3S0</accession>
<protein>
    <submittedName>
        <fullName evidence="1">Uncharacterized protein</fullName>
    </submittedName>
</protein>
<comment type="caution">
    <text evidence="1">The sequence shown here is derived from an EMBL/GenBank/DDBJ whole genome shotgun (WGS) entry which is preliminary data.</text>
</comment>
<proteinExistence type="predicted"/>
<sequence>MADIDAGRRFLAAEFESAGLPHVAGDILAGTSPFGQGAYIAAVAAALAAPFATCGCAKEATHG</sequence>
<evidence type="ECO:0000313" key="2">
    <source>
        <dbReference type="Proteomes" id="UP001225498"/>
    </source>
</evidence>
<name>A0AAI9G3S0_STEMA</name>
<dbReference type="EMBL" id="ABLTIR010000013">
    <property type="protein sequence ID" value="EKZ1926009.1"/>
    <property type="molecule type" value="Genomic_DNA"/>
</dbReference>
<dbReference type="Proteomes" id="UP001225498">
    <property type="component" value="Unassembled WGS sequence"/>
</dbReference>
<dbReference type="AlphaFoldDB" id="A0AAI9G3S0"/>
<dbReference type="RefSeq" id="WP_049449402.1">
    <property type="nucleotide sequence ID" value="NZ_CP133414.1"/>
</dbReference>
<organism evidence="1 2">
    <name type="scientific">Stenotrophomonas maltophilia</name>
    <name type="common">Pseudomonas maltophilia</name>
    <name type="synonym">Xanthomonas maltophilia</name>
    <dbReference type="NCBI Taxonomy" id="40324"/>
    <lineage>
        <taxon>Bacteria</taxon>
        <taxon>Pseudomonadati</taxon>
        <taxon>Pseudomonadota</taxon>
        <taxon>Gammaproteobacteria</taxon>
        <taxon>Lysobacterales</taxon>
        <taxon>Lysobacteraceae</taxon>
        <taxon>Stenotrophomonas</taxon>
        <taxon>Stenotrophomonas maltophilia group</taxon>
    </lineage>
</organism>
<evidence type="ECO:0000313" key="1">
    <source>
        <dbReference type="EMBL" id="EKZ1926009.1"/>
    </source>
</evidence>
<reference evidence="1" key="1">
    <citation type="submission" date="2023-08" db="EMBL/GenBank/DDBJ databases">
        <authorList>
            <consortium name="Clinical and Environmental Microbiology Branch: Whole genome sequencing antimicrobial resistance pathogens in the healthcare setting"/>
        </authorList>
    </citation>
    <scope>NUCLEOTIDE SEQUENCE</scope>
    <source>
        <strain evidence="1">2023CJ-00293</strain>
    </source>
</reference>
<gene>
    <name evidence="1" type="ORF">REH87_000996</name>
</gene>